<feature type="domain" description="Phage capsid-like C-terminal" evidence="3">
    <location>
        <begin position="120"/>
        <end position="354"/>
    </location>
</feature>
<keyword evidence="5" id="KW-1185">Reference proteome</keyword>
<sequence>MDKLQTLFNEVSAKCADLNAQLNAKLQDENASVDDFQKIKDDLTAAKARRDAINDQIKALEAEKKDDSNSDKPNDKANPNGTDLKKKPIDAKKKAINDFIHSHGKVVDAAAGHVTSTEAGVLIPEEIIYDPTAEVNSVVDLSTLVTKTPVTTPKGTYPILKRATDRFSSVAELAENPALAEPDFTQVDWSVTTYRGSIPLSEEAISDSQVDLTALVGQSIKEKSVNTYNAMIAPVLQSFTTKATTTDTLVDSLKHILNVDLDPAYSRALVVTQSLFNTLDTLKDKNGRYLLHDASDSITDGTAKGTVLGVPVYVVGDALLGSDAGDQKAFVGDLKRGVLFTDRQQVTLAWIDDKIWGQYLGAAFRFGVEKADSNAGYFVTNTDSASSSGTVASGSGTGK</sequence>
<dbReference type="RefSeq" id="WP_263932596.1">
    <property type="nucleotide sequence ID" value="NZ_CP107523.1"/>
</dbReference>
<comment type="subcellular location">
    <subcellularLocation>
        <location evidence="1">Virion</location>
    </subcellularLocation>
</comment>
<dbReference type="NCBIfam" id="TIGR01554">
    <property type="entry name" value="major_cap_HK97"/>
    <property type="match status" value="1"/>
</dbReference>
<protein>
    <submittedName>
        <fullName evidence="4">Phage major capsid protein</fullName>
    </submittedName>
</protein>
<feature type="compositionally biased region" description="Basic and acidic residues" evidence="2">
    <location>
        <begin position="58"/>
        <end position="75"/>
    </location>
</feature>
<dbReference type="EMBL" id="CP107523">
    <property type="protein sequence ID" value="UYN56949.1"/>
    <property type="molecule type" value="Genomic_DNA"/>
</dbReference>
<feature type="region of interest" description="Disordered" evidence="2">
    <location>
        <begin position="58"/>
        <end position="88"/>
    </location>
</feature>
<evidence type="ECO:0000259" key="3">
    <source>
        <dbReference type="Pfam" id="PF05065"/>
    </source>
</evidence>
<dbReference type="SUPFAM" id="SSF56563">
    <property type="entry name" value="Major capsid protein gp5"/>
    <property type="match status" value="1"/>
</dbReference>
<organism evidence="4 5">
    <name type="scientific">Lacticaseibacillus chiayiensis</name>
    <dbReference type="NCBI Taxonomy" id="2100821"/>
    <lineage>
        <taxon>Bacteria</taxon>
        <taxon>Bacillati</taxon>
        <taxon>Bacillota</taxon>
        <taxon>Bacilli</taxon>
        <taxon>Lactobacillales</taxon>
        <taxon>Lactobacillaceae</taxon>
        <taxon>Lacticaseibacillus</taxon>
    </lineage>
</organism>
<accession>A0ABY6H904</accession>
<name>A0ABY6H904_9LACO</name>
<evidence type="ECO:0000256" key="2">
    <source>
        <dbReference type="SAM" id="MobiDB-lite"/>
    </source>
</evidence>
<dbReference type="Proteomes" id="UP001164790">
    <property type="component" value="Chromosome"/>
</dbReference>
<dbReference type="InterPro" id="IPR024455">
    <property type="entry name" value="Phage_capsid"/>
</dbReference>
<gene>
    <name evidence="4" type="ORF">OFW50_02265</name>
</gene>
<proteinExistence type="predicted"/>
<evidence type="ECO:0000256" key="1">
    <source>
        <dbReference type="ARBA" id="ARBA00004328"/>
    </source>
</evidence>
<reference evidence="4" key="1">
    <citation type="submission" date="2022-10" db="EMBL/GenBank/DDBJ databases">
        <title>Comparative genomic analysis and in-vitro probiotic properties of the potential probiotic L. chiayiensis AACE 3.</title>
        <authorList>
            <person name="Kang X."/>
        </authorList>
    </citation>
    <scope>NUCLEOTIDE SEQUENCE</scope>
    <source>
        <strain evidence="4">AACE 3</strain>
    </source>
</reference>
<dbReference type="Gene3D" id="3.30.2320.10">
    <property type="entry name" value="hypothetical protein PF0899 domain"/>
    <property type="match status" value="1"/>
</dbReference>
<evidence type="ECO:0000313" key="5">
    <source>
        <dbReference type="Proteomes" id="UP001164790"/>
    </source>
</evidence>
<evidence type="ECO:0000313" key="4">
    <source>
        <dbReference type="EMBL" id="UYN56949.1"/>
    </source>
</evidence>
<dbReference type="InterPro" id="IPR054612">
    <property type="entry name" value="Phage_capsid-like_C"/>
</dbReference>
<dbReference type="Gene3D" id="3.30.2400.10">
    <property type="entry name" value="Major capsid protein gp5"/>
    <property type="match status" value="1"/>
</dbReference>
<dbReference type="Pfam" id="PF05065">
    <property type="entry name" value="Phage_capsid"/>
    <property type="match status" value="1"/>
</dbReference>